<evidence type="ECO:0008006" key="3">
    <source>
        <dbReference type="Google" id="ProtNLM"/>
    </source>
</evidence>
<accession>A0ABQ9Y966</accession>
<evidence type="ECO:0000313" key="1">
    <source>
        <dbReference type="EMBL" id="KAK2960326.1"/>
    </source>
</evidence>
<dbReference type="EMBL" id="JARBJD010000023">
    <property type="protein sequence ID" value="KAK2960326.1"/>
    <property type="molecule type" value="Genomic_DNA"/>
</dbReference>
<comment type="caution">
    <text evidence="1">The sequence shown here is derived from an EMBL/GenBank/DDBJ whole genome shotgun (WGS) entry which is preliminary data.</text>
</comment>
<evidence type="ECO:0000313" key="2">
    <source>
        <dbReference type="Proteomes" id="UP001281761"/>
    </source>
</evidence>
<sequence>MEQESSQLINHDDAVSCPFCLVTLSPSHLSSHLLFSCDVFRLNQPIHKLYCPICASMGIQREMPHKNILIHTKLHTALYINRDILIDEELLFFLKMHNDFILSDTISSLTDCYIPDQQPSPLNRSLYEHKSYPLSPSQLTIPPPPSIRLSSPGRQQLCDRVHTTHDSPQFLESAPFLNSPSHQCPKQTETADVACQTHNKSTFRRILRIIVSQFSSNTPIDPYLFRT</sequence>
<proteinExistence type="predicted"/>
<name>A0ABQ9Y966_9EUKA</name>
<dbReference type="Proteomes" id="UP001281761">
    <property type="component" value="Unassembled WGS sequence"/>
</dbReference>
<keyword evidence="2" id="KW-1185">Reference proteome</keyword>
<organism evidence="1 2">
    <name type="scientific">Blattamonas nauphoetae</name>
    <dbReference type="NCBI Taxonomy" id="2049346"/>
    <lineage>
        <taxon>Eukaryota</taxon>
        <taxon>Metamonada</taxon>
        <taxon>Preaxostyla</taxon>
        <taxon>Oxymonadida</taxon>
        <taxon>Blattamonas</taxon>
    </lineage>
</organism>
<reference evidence="1 2" key="1">
    <citation type="journal article" date="2022" name="bioRxiv">
        <title>Genomics of Preaxostyla Flagellates Illuminates Evolutionary Transitions and the Path Towards Mitochondrial Loss.</title>
        <authorList>
            <person name="Novak L.V.F."/>
            <person name="Treitli S.C."/>
            <person name="Pyrih J."/>
            <person name="Halakuc P."/>
            <person name="Pipaliya S.V."/>
            <person name="Vacek V."/>
            <person name="Brzon O."/>
            <person name="Soukal P."/>
            <person name="Eme L."/>
            <person name="Dacks J.B."/>
            <person name="Karnkowska A."/>
            <person name="Elias M."/>
            <person name="Hampl V."/>
        </authorList>
    </citation>
    <scope>NUCLEOTIDE SEQUENCE [LARGE SCALE GENOMIC DNA]</scope>
    <source>
        <strain evidence="1">NAU3</strain>
        <tissue evidence="1">Gut</tissue>
    </source>
</reference>
<gene>
    <name evidence="1" type="ORF">BLNAU_4543</name>
</gene>
<protein>
    <recommendedName>
        <fullName evidence="3">C2H2-type domain-containing protein</fullName>
    </recommendedName>
</protein>